<organism evidence="8 9">
    <name type="scientific">Zygotorulaspora mrakii</name>
    <name type="common">Zygosaccharomyces mrakii</name>
    <dbReference type="NCBI Taxonomy" id="42260"/>
    <lineage>
        <taxon>Eukaryota</taxon>
        <taxon>Fungi</taxon>
        <taxon>Dikarya</taxon>
        <taxon>Ascomycota</taxon>
        <taxon>Saccharomycotina</taxon>
        <taxon>Saccharomycetes</taxon>
        <taxon>Saccharomycetales</taxon>
        <taxon>Saccharomycetaceae</taxon>
        <taxon>Zygotorulaspora</taxon>
    </lineage>
</organism>
<dbReference type="Pfam" id="PF18639">
    <property type="entry name" value="Longin_2"/>
    <property type="match status" value="1"/>
</dbReference>
<evidence type="ECO:0000313" key="8">
    <source>
        <dbReference type="EMBL" id="QLG73447.1"/>
    </source>
</evidence>
<protein>
    <recommendedName>
        <fullName evidence="2">Protein LST4</fullName>
    </recommendedName>
</protein>
<keyword evidence="5" id="KW-0029">Amino-acid transport</keyword>
<dbReference type="InterPro" id="IPR037545">
    <property type="entry name" value="DENN_FNIP1/2"/>
</dbReference>
<accession>A0A7H9B4H4</accession>
<dbReference type="RefSeq" id="XP_037145174.1">
    <property type="nucleotide sequence ID" value="XM_037289279.1"/>
</dbReference>
<dbReference type="EMBL" id="CP058608">
    <property type="protein sequence ID" value="QLG73447.1"/>
    <property type="molecule type" value="Genomic_DNA"/>
</dbReference>
<keyword evidence="4" id="KW-0653">Protein transport</keyword>
<evidence type="ECO:0000259" key="7">
    <source>
        <dbReference type="PROSITE" id="PS51836"/>
    </source>
</evidence>
<dbReference type="GO" id="GO:0005737">
    <property type="term" value="C:cytoplasm"/>
    <property type="evidence" value="ECO:0007669"/>
    <property type="project" value="UniProtKB-ARBA"/>
</dbReference>
<dbReference type="PROSITE" id="PS51836">
    <property type="entry name" value="DENN_FNIP12"/>
    <property type="match status" value="1"/>
</dbReference>
<name>A0A7H9B4H4_ZYGMR</name>
<feature type="region of interest" description="Disordered" evidence="6">
    <location>
        <begin position="376"/>
        <end position="417"/>
    </location>
</feature>
<proteinExistence type="inferred from homology"/>
<dbReference type="OrthoDB" id="4063558at2759"/>
<evidence type="ECO:0000256" key="4">
    <source>
        <dbReference type="ARBA" id="ARBA00022927"/>
    </source>
</evidence>
<feature type="region of interest" description="Disordered" evidence="6">
    <location>
        <begin position="479"/>
        <end position="507"/>
    </location>
</feature>
<evidence type="ECO:0000256" key="5">
    <source>
        <dbReference type="ARBA" id="ARBA00022970"/>
    </source>
</evidence>
<dbReference type="Proteomes" id="UP000509704">
    <property type="component" value="Chromosome 5"/>
</dbReference>
<reference evidence="8 9" key="1">
    <citation type="submission" date="2020-07" db="EMBL/GenBank/DDBJ databases">
        <title>The yeast mating-type switching endonuclease HO is a domesticated member of an unorthodox homing genetic element family.</title>
        <authorList>
            <person name="Coughlan A.Y."/>
            <person name="Lombardi L."/>
            <person name="Braun-Galleani S."/>
            <person name="Martos A.R."/>
            <person name="Galeote V."/>
            <person name="Bigey F."/>
            <person name="Dequin S."/>
            <person name="Byrne K.P."/>
            <person name="Wolfe K.H."/>
        </authorList>
    </citation>
    <scope>NUCLEOTIDE SEQUENCE [LARGE SCALE GENOMIC DNA]</scope>
    <source>
        <strain evidence="8 9">NRRL Y-6702</strain>
    </source>
</reference>
<evidence type="ECO:0000256" key="1">
    <source>
        <dbReference type="ARBA" id="ARBA00010162"/>
    </source>
</evidence>
<dbReference type="GO" id="GO:0006865">
    <property type="term" value="P:amino acid transport"/>
    <property type="evidence" value="ECO:0007669"/>
    <property type="project" value="UniProtKB-KW"/>
</dbReference>
<sequence>MLGSLLRRSSPNAGHNLRNSHQHQHQGQNAYDISPMLSNSTISTITAATNNTPAPSLESIHLNRPEEPCSCTDAVCSTLPMLDHVSDELKYKLFASKNMNYGTASYSTSTTCSSYAFRVLIVEEQAQMTNKNNYTVVLDYSTANESTNYGQIRPNELKEYIFGSPVRSKESLQENKFRTIPNSELVMITRIFHSPKSNNRLAVSICVPMELLSIISEAWTQVSQWLDECQGILLGILRKRSKCNCYFLPNNMKETHPKECQSVISLLQRKLIPCLKSTSQIPRLFLYPETFQSFVGTWFKDIFSWIGIKDGPRLNFLPALLAKIICDFQNPTKAQYTTRIVIMSGNMVVANKLIFILSGLLEPRYRGDVELKSEQEKISHSQESFQKPDNSKKASSFLETSNTDLTKSSSTRRPWEIPYNNSSSSVVSVSSNESLAHVIQPSSLKSSSNSLQYLSSSLSSQQGSSYGSWFKKRPNVTQLLHGSPSAKSSDQWEKNSTGSVRKNSSNSSLHQMFSKNMGYGTPQQSPSINEYDEYPWFGTPTTCKTESTAHHSTVSYNGNILGEVNIERDPQRLNQTDLLDDAFNQICRPDSKSQGSEYEIVPGDSRHAAFMQIDVDYDTVNQSIPSELLPRYTTYLTNFNRWFNLQAFPVSSESESRVISNMRKDIQTNDHNVDSNASSKTLLVSLRSREIKEITIMRNDLHSITTPSHGIVQKTKKIFNNGKCGNISTRLINCIAFVNASIKKAMDIYDDADVIQEQKDEEIHRIFISLLHYTRNNSA</sequence>
<feature type="domain" description="UDENN FNIP1/2-type" evidence="7">
    <location>
        <begin position="112"/>
        <end position="774"/>
    </location>
</feature>
<dbReference type="GO" id="GO:0015031">
    <property type="term" value="P:protein transport"/>
    <property type="evidence" value="ECO:0007669"/>
    <property type="project" value="UniProtKB-KW"/>
</dbReference>
<evidence type="ECO:0000313" key="9">
    <source>
        <dbReference type="Proteomes" id="UP000509704"/>
    </source>
</evidence>
<evidence type="ECO:0000256" key="3">
    <source>
        <dbReference type="ARBA" id="ARBA00022448"/>
    </source>
</evidence>
<comment type="similarity">
    <text evidence="1">Belongs to the LST4 family.</text>
</comment>
<keyword evidence="9" id="KW-1185">Reference proteome</keyword>
<dbReference type="AlphaFoldDB" id="A0A7H9B4H4"/>
<gene>
    <name evidence="8" type="ORF">HG535_0E05310</name>
</gene>
<feature type="compositionally biased region" description="Polar residues" evidence="6">
    <location>
        <begin position="7"/>
        <end position="17"/>
    </location>
</feature>
<dbReference type="GeneID" id="59237189"/>
<feature type="compositionally biased region" description="Polar residues" evidence="6">
    <location>
        <begin position="381"/>
        <end position="412"/>
    </location>
</feature>
<dbReference type="KEGG" id="zmk:HG535_0E05310"/>
<dbReference type="InterPro" id="IPR041153">
    <property type="entry name" value="LST4_longin"/>
</dbReference>
<evidence type="ECO:0000256" key="2">
    <source>
        <dbReference type="ARBA" id="ARBA00013394"/>
    </source>
</evidence>
<keyword evidence="3" id="KW-0813">Transport</keyword>
<evidence type="ECO:0000256" key="6">
    <source>
        <dbReference type="SAM" id="MobiDB-lite"/>
    </source>
</evidence>
<feature type="region of interest" description="Disordered" evidence="6">
    <location>
        <begin position="1"/>
        <end position="28"/>
    </location>
</feature>